<dbReference type="OrthoDB" id="780646at2759"/>
<dbReference type="InterPro" id="IPR008271">
    <property type="entry name" value="Ser/Thr_kinase_AS"/>
</dbReference>
<dbReference type="InterPro" id="IPR017441">
    <property type="entry name" value="Protein_kinase_ATP_BS"/>
</dbReference>
<evidence type="ECO:0000256" key="7">
    <source>
        <dbReference type="ARBA" id="ARBA00022741"/>
    </source>
</evidence>
<gene>
    <name evidence="19" type="ORF">GSCOC_T00001244001</name>
</gene>
<keyword evidence="20" id="KW-1185">Reference proteome</keyword>
<evidence type="ECO:0000256" key="15">
    <source>
        <dbReference type="ARBA" id="ARBA00048679"/>
    </source>
</evidence>
<dbReference type="GO" id="GO:0004674">
    <property type="term" value="F:protein serine/threonine kinase activity"/>
    <property type="evidence" value="ECO:0007669"/>
    <property type="project" value="UniProtKB-KW"/>
</dbReference>
<evidence type="ECO:0000256" key="11">
    <source>
        <dbReference type="ARBA" id="ARBA00023136"/>
    </source>
</evidence>
<evidence type="ECO:0000256" key="1">
    <source>
        <dbReference type="ARBA" id="ARBA00004479"/>
    </source>
</evidence>
<feature type="chain" id="PRO_5001655700" description="non-specific serine/threonine protein kinase" evidence="17">
    <location>
        <begin position="19"/>
        <end position="568"/>
    </location>
</feature>
<evidence type="ECO:0000256" key="4">
    <source>
        <dbReference type="ARBA" id="ARBA00022679"/>
    </source>
</evidence>
<comment type="subcellular location">
    <subcellularLocation>
        <location evidence="1">Membrane</location>
        <topology evidence="1">Single-pass type I membrane protein</topology>
    </subcellularLocation>
</comment>
<dbReference type="AlphaFoldDB" id="A0A068VAV8"/>
<evidence type="ECO:0000256" key="8">
    <source>
        <dbReference type="ARBA" id="ARBA00022777"/>
    </source>
</evidence>
<dbReference type="FunFam" id="3.30.200.20:FF:000390">
    <property type="entry name" value="probable LRR receptor-like serine/threonine-protein kinase RKF3"/>
    <property type="match status" value="1"/>
</dbReference>
<dbReference type="InParanoid" id="A0A068VAV8"/>
<dbReference type="PhylomeDB" id="A0A068VAV8"/>
<dbReference type="InterPro" id="IPR000719">
    <property type="entry name" value="Prot_kinase_dom"/>
</dbReference>
<dbReference type="GO" id="GO:0016020">
    <property type="term" value="C:membrane"/>
    <property type="evidence" value="ECO:0007669"/>
    <property type="project" value="UniProtKB-SubCell"/>
</dbReference>
<dbReference type="SMART" id="SM00220">
    <property type="entry name" value="S_TKc"/>
    <property type="match status" value="1"/>
</dbReference>
<dbReference type="Pfam" id="PF00069">
    <property type="entry name" value="Pkinase"/>
    <property type="match status" value="1"/>
</dbReference>
<dbReference type="PROSITE" id="PS00108">
    <property type="entry name" value="PROTEIN_KINASE_ST"/>
    <property type="match status" value="1"/>
</dbReference>
<keyword evidence="13" id="KW-0325">Glycoprotein</keyword>
<protein>
    <recommendedName>
        <fullName evidence="2">non-specific serine/threonine protein kinase</fullName>
        <ecNumber evidence="2">2.7.11.1</ecNumber>
    </recommendedName>
</protein>
<keyword evidence="11" id="KW-0472">Membrane</keyword>
<dbReference type="CDD" id="cd14066">
    <property type="entry name" value="STKc_IRAK"/>
    <property type="match status" value="1"/>
</dbReference>
<dbReference type="Gramene" id="CDP17985">
    <property type="protein sequence ID" value="CDP17985"/>
    <property type="gene ID" value="GSCOC_T00001244001"/>
</dbReference>
<dbReference type="PANTHER" id="PTHR47989">
    <property type="entry name" value="OS01G0750732 PROTEIN"/>
    <property type="match status" value="1"/>
</dbReference>
<evidence type="ECO:0000259" key="18">
    <source>
        <dbReference type="PROSITE" id="PS50011"/>
    </source>
</evidence>
<name>A0A068VAV8_COFCA</name>
<keyword evidence="8" id="KW-0418">Kinase</keyword>
<evidence type="ECO:0000256" key="14">
    <source>
        <dbReference type="ARBA" id="ARBA00047899"/>
    </source>
</evidence>
<dbReference type="STRING" id="49390.A0A068VAV8"/>
<evidence type="ECO:0000256" key="6">
    <source>
        <dbReference type="ARBA" id="ARBA00022729"/>
    </source>
</evidence>
<evidence type="ECO:0000256" key="17">
    <source>
        <dbReference type="SAM" id="SignalP"/>
    </source>
</evidence>
<evidence type="ECO:0000256" key="9">
    <source>
        <dbReference type="ARBA" id="ARBA00022840"/>
    </source>
</evidence>
<evidence type="ECO:0000256" key="10">
    <source>
        <dbReference type="ARBA" id="ARBA00022989"/>
    </source>
</evidence>
<comment type="catalytic activity">
    <reaction evidence="14">
        <text>L-threonyl-[protein] + ATP = O-phospho-L-threonyl-[protein] + ADP + H(+)</text>
        <dbReference type="Rhea" id="RHEA:46608"/>
        <dbReference type="Rhea" id="RHEA-COMP:11060"/>
        <dbReference type="Rhea" id="RHEA-COMP:11605"/>
        <dbReference type="ChEBI" id="CHEBI:15378"/>
        <dbReference type="ChEBI" id="CHEBI:30013"/>
        <dbReference type="ChEBI" id="CHEBI:30616"/>
        <dbReference type="ChEBI" id="CHEBI:61977"/>
        <dbReference type="ChEBI" id="CHEBI:456216"/>
        <dbReference type="EC" id="2.7.11.1"/>
    </reaction>
</comment>
<comment type="catalytic activity">
    <reaction evidence="15">
        <text>L-seryl-[protein] + ATP = O-phospho-L-seryl-[protein] + ADP + H(+)</text>
        <dbReference type="Rhea" id="RHEA:17989"/>
        <dbReference type="Rhea" id="RHEA-COMP:9863"/>
        <dbReference type="Rhea" id="RHEA-COMP:11604"/>
        <dbReference type="ChEBI" id="CHEBI:15378"/>
        <dbReference type="ChEBI" id="CHEBI:29999"/>
        <dbReference type="ChEBI" id="CHEBI:30616"/>
        <dbReference type="ChEBI" id="CHEBI:83421"/>
        <dbReference type="ChEBI" id="CHEBI:456216"/>
        <dbReference type="EC" id="2.7.11.1"/>
    </reaction>
</comment>
<dbReference type="Pfam" id="PF19160">
    <property type="entry name" value="SPARK"/>
    <property type="match status" value="1"/>
</dbReference>
<dbReference type="GO" id="GO:0005524">
    <property type="term" value="F:ATP binding"/>
    <property type="evidence" value="ECO:0007669"/>
    <property type="project" value="UniProtKB-UniRule"/>
</dbReference>
<dbReference type="FunFam" id="1.10.510.10:FF:000287">
    <property type="entry name" value="probable LRR receptor-like serine/threonine-protein kinase RKF3"/>
    <property type="match status" value="1"/>
</dbReference>
<dbReference type="InterPro" id="IPR011009">
    <property type="entry name" value="Kinase-like_dom_sf"/>
</dbReference>
<evidence type="ECO:0000313" key="20">
    <source>
        <dbReference type="Proteomes" id="UP000295252"/>
    </source>
</evidence>
<evidence type="ECO:0000256" key="12">
    <source>
        <dbReference type="ARBA" id="ARBA00023170"/>
    </source>
</evidence>
<dbReference type="PANTHER" id="PTHR47989:SF62">
    <property type="entry name" value="OS05G0423500 PROTEIN"/>
    <property type="match status" value="1"/>
</dbReference>
<evidence type="ECO:0000256" key="13">
    <source>
        <dbReference type="ARBA" id="ARBA00023180"/>
    </source>
</evidence>
<dbReference type="SUPFAM" id="SSF56112">
    <property type="entry name" value="Protein kinase-like (PK-like)"/>
    <property type="match status" value="1"/>
</dbReference>
<keyword evidence="7 16" id="KW-0547">Nucleotide-binding</keyword>
<evidence type="ECO:0000256" key="16">
    <source>
        <dbReference type="PROSITE-ProRule" id="PRU10141"/>
    </source>
</evidence>
<evidence type="ECO:0000256" key="2">
    <source>
        <dbReference type="ARBA" id="ARBA00012513"/>
    </source>
</evidence>
<evidence type="ECO:0000256" key="3">
    <source>
        <dbReference type="ARBA" id="ARBA00022527"/>
    </source>
</evidence>
<evidence type="ECO:0000313" key="19">
    <source>
        <dbReference type="EMBL" id="CDP17985.1"/>
    </source>
</evidence>
<keyword evidence="3" id="KW-0723">Serine/threonine-protein kinase</keyword>
<feature type="binding site" evidence="16">
    <location>
        <position position="269"/>
    </location>
    <ligand>
        <name>ATP</name>
        <dbReference type="ChEBI" id="CHEBI:30616"/>
    </ligand>
</feature>
<dbReference type="Gene3D" id="3.30.200.20">
    <property type="entry name" value="Phosphorylase Kinase, domain 1"/>
    <property type="match status" value="1"/>
</dbReference>
<dbReference type="EMBL" id="HG739278">
    <property type="protein sequence ID" value="CDP17985.1"/>
    <property type="molecule type" value="Genomic_DNA"/>
</dbReference>
<keyword evidence="10" id="KW-1133">Transmembrane helix</keyword>
<proteinExistence type="predicted"/>
<dbReference type="PROSITE" id="PS00107">
    <property type="entry name" value="PROTEIN_KINASE_ATP"/>
    <property type="match status" value="1"/>
</dbReference>
<keyword evidence="5" id="KW-0812">Transmembrane</keyword>
<keyword evidence="6 17" id="KW-0732">Signal</keyword>
<accession>A0A068VAV8</accession>
<dbReference type="InterPro" id="IPR043891">
    <property type="entry name" value="SPARK"/>
</dbReference>
<evidence type="ECO:0000256" key="5">
    <source>
        <dbReference type="ARBA" id="ARBA00022692"/>
    </source>
</evidence>
<dbReference type="Proteomes" id="UP000295252">
    <property type="component" value="Chromosome IV"/>
</dbReference>
<reference evidence="20" key="1">
    <citation type="journal article" date="2014" name="Science">
        <title>The coffee genome provides insight into the convergent evolution of caffeine biosynthesis.</title>
        <authorList>
            <person name="Denoeud F."/>
            <person name="Carretero-Paulet L."/>
            <person name="Dereeper A."/>
            <person name="Droc G."/>
            <person name="Guyot R."/>
            <person name="Pietrella M."/>
            <person name="Zheng C."/>
            <person name="Alberti A."/>
            <person name="Anthony F."/>
            <person name="Aprea G."/>
            <person name="Aury J.M."/>
            <person name="Bento P."/>
            <person name="Bernard M."/>
            <person name="Bocs S."/>
            <person name="Campa C."/>
            <person name="Cenci A."/>
            <person name="Combes M.C."/>
            <person name="Crouzillat D."/>
            <person name="Da Silva C."/>
            <person name="Daddiego L."/>
            <person name="De Bellis F."/>
            <person name="Dussert S."/>
            <person name="Garsmeur O."/>
            <person name="Gayraud T."/>
            <person name="Guignon V."/>
            <person name="Jahn K."/>
            <person name="Jamilloux V."/>
            <person name="Joet T."/>
            <person name="Labadie K."/>
            <person name="Lan T."/>
            <person name="Leclercq J."/>
            <person name="Lepelley M."/>
            <person name="Leroy T."/>
            <person name="Li L.T."/>
            <person name="Librado P."/>
            <person name="Lopez L."/>
            <person name="Munoz A."/>
            <person name="Noel B."/>
            <person name="Pallavicini A."/>
            <person name="Perrotta G."/>
            <person name="Poncet V."/>
            <person name="Pot D."/>
            <person name="Priyono X."/>
            <person name="Rigoreau M."/>
            <person name="Rouard M."/>
            <person name="Rozas J."/>
            <person name="Tranchant-Dubreuil C."/>
            <person name="VanBuren R."/>
            <person name="Zhang Q."/>
            <person name="Andrade A.C."/>
            <person name="Argout X."/>
            <person name="Bertrand B."/>
            <person name="de Kochko A."/>
            <person name="Graziosi G."/>
            <person name="Henry R.J."/>
            <person name="Jayarama X."/>
            <person name="Ming R."/>
            <person name="Nagai C."/>
            <person name="Rounsley S."/>
            <person name="Sankoff D."/>
            <person name="Giuliano G."/>
            <person name="Albert V.A."/>
            <person name="Wincker P."/>
            <person name="Lashermes P."/>
        </authorList>
    </citation>
    <scope>NUCLEOTIDE SEQUENCE [LARGE SCALE GENOMIC DNA]</scope>
    <source>
        <strain evidence="20">cv. DH200-94</strain>
    </source>
</reference>
<organism evidence="19 20">
    <name type="scientific">Coffea canephora</name>
    <name type="common">Robusta coffee</name>
    <dbReference type="NCBI Taxonomy" id="49390"/>
    <lineage>
        <taxon>Eukaryota</taxon>
        <taxon>Viridiplantae</taxon>
        <taxon>Streptophyta</taxon>
        <taxon>Embryophyta</taxon>
        <taxon>Tracheophyta</taxon>
        <taxon>Spermatophyta</taxon>
        <taxon>Magnoliopsida</taxon>
        <taxon>eudicotyledons</taxon>
        <taxon>Gunneridae</taxon>
        <taxon>Pentapetalae</taxon>
        <taxon>asterids</taxon>
        <taxon>lamiids</taxon>
        <taxon>Gentianales</taxon>
        <taxon>Rubiaceae</taxon>
        <taxon>Ixoroideae</taxon>
        <taxon>Gardenieae complex</taxon>
        <taxon>Bertiereae - Coffeeae clade</taxon>
        <taxon>Coffeeae</taxon>
        <taxon>Coffea</taxon>
    </lineage>
</organism>
<dbReference type="OMA" id="DTFEPKL"/>
<sequence>MELKSILLLMILHGLVQGILCSRRSSLPSSDKFSQRKLENDSFCPLDFEEFGKIVARNPVALQFTGVPNECHSLLEATPWISNVCMNISTQSQFEALVPEAQLQGLIKSCNQSLNDDSSCVPCLAAVSSIRSAYFRGNEISNVSDCSGFPTMYAAAFANQFGPTDLDTIKCLFLFDYSSLIPSRADHHKVLNFVVQVVLIGSVVGLLLIKDDKASAFKLHSGSITFVRFNIEELKQATRNFSRENLVGTGGYGNVYKGILADGSEVALKRFKNCSVAGDANFGHEVEVIASVRHVNLVALRGYCTATSPPLGHQRIIVCDFIQNGSLHDHLFSPRAKELSWPIRKKIALGIARGLAYLHNDLQPAIIHRDIKASNILLDESFEPKLADFGLAKFTPDGFSHFSTRVAGTVGYVSPEYALYGQVTEKSDVYSFGVVLLELLSGKKAVISIDADHQTMLLADWAWSLVREGRALEIIDEKLTEIDPSEVMEKHVLAAILSVHPLQHARPTMNQIVNMLETDIRTVISNTDHSFPTTAEIDEIESLVSTGRSAMLNFADQRPSEIYDFWSR</sequence>
<keyword evidence="9 16" id="KW-0067">ATP-binding</keyword>
<dbReference type="PROSITE" id="PS50011">
    <property type="entry name" value="PROTEIN_KINASE_DOM"/>
    <property type="match status" value="1"/>
</dbReference>
<feature type="signal peptide" evidence="17">
    <location>
        <begin position="1"/>
        <end position="18"/>
    </location>
</feature>
<dbReference type="EC" id="2.7.11.1" evidence="2"/>
<dbReference type="Gene3D" id="1.10.510.10">
    <property type="entry name" value="Transferase(Phosphotransferase) domain 1"/>
    <property type="match status" value="1"/>
</dbReference>
<feature type="domain" description="Protein kinase" evidence="18">
    <location>
        <begin position="241"/>
        <end position="503"/>
    </location>
</feature>
<keyword evidence="12" id="KW-0675">Receptor</keyword>
<keyword evidence="4" id="KW-0808">Transferase</keyword>